<keyword evidence="9 11" id="KW-0472">Membrane</keyword>
<evidence type="ECO:0000256" key="9">
    <source>
        <dbReference type="ARBA" id="ARBA00023136"/>
    </source>
</evidence>
<evidence type="ECO:0000256" key="4">
    <source>
        <dbReference type="ARBA" id="ARBA00022723"/>
    </source>
</evidence>
<dbReference type="SUPFAM" id="SSF57850">
    <property type="entry name" value="RING/U-box"/>
    <property type="match status" value="1"/>
</dbReference>
<sequence>MESTKIEYTPFSYSSEKSCLSQNNHKNNIFEKKKLWKGLESTNRSISISDRTIDKRICRICFDGNSPNDMVSPCKCKGSCQYVHNSCLTKWYESSGRGSCEICKFEFLISREGFKLFFEMTTPKPFSDDMEDIVDYYCAFMWFGFILSLIYQSFSIGIKNTFYMVCLFKGHPFGVILTIVGMSINMIYYTEVLIEVFEKWYIENSRFKWANYIPEKKIKV</sequence>
<evidence type="ECO:0000256" key="7">
    <source>
        <dbReference type="ARBA" id="ARBA00022833"/>
    </source>
</evidence>
<reference evidence="16" key="2">
    <citation type="submission" date="2020-12" db="UniProtKB">
        <authorList>
            <consortium name="WormBaseParasite"/>
        </authorList>
    </citation>
    <scope>IDENTIFICATION</scope>
</reference>
<dbReference type="PANTHER" id="PTHR46065">
    <property type="entry name" value="E3 UBIQUITIN-PROTEIN LIGASE MARCH 2/3 FAMILY MEMBER"/>
    <property type="match status" value="1"/>
</dbReference>
<evidence type="ECO:0000256" key="6">
    <source>
        <dbReference type="ARBA" id="ARBA00022786"/>
    </source>
</evidence>
<keyword evidence="4" id="KW-0479">Metal-binding</keyword>
<feature type="transmembrane region" description="Helical" evidence="11">
    <location>
        <begin position="133"/>
        <end position="151"/>
    </location>
</feature>
<dbReference type="WBParaSite" id="SRAE_2000497700.1">
    <property type="protein sequence ID" value="SRAE_2000497700.1"/>
    <property type="gene ID" value="WBGene00265224"/>
</dbReference>
<evidence type="ECO:0000313" key="14">
    <source>
        <dbReference type="EMBL" id="CEF70344.1"/>
    </source>
</evidence>
<dbReference type="PANTHER" id="PTHR46065:SF3">
    <property type="entry name" value="FI20425P1"/>
    <property type="match status" value="1"/>
</dbReference>
<evidence type="ECO:0000256" key="5">
    <source>
        <dbReference type="ARBA" id="ARBA00022771"/>
    </source>
</evidence>
<name>A0A090LQ91_STRRB</name>
<evidence type="ECO:0000256" key="11">
    <source>
        <dbReference type="SAM" id="Phobius"/>
    </source>
</evidence>
<keyword evidence="6" id="KW-0833">Ubl conjugation pathway</keyword>
<feature type="domain" description="RING-CH-type" evidence="13">
    <location>
        <begin position="50"/>
        <end position="110"/>
    </location>
</feature>
<keyword evidence="8 11" id="KW-1133">Transmembrane helix</keyword>
<protein>
    <submittedName>
        <fullName evidence="14 16">Zinc finger, RING-CH-type domain and Zinc finger, RING/FYVE/PHD-type domain-containing protein</fullName>
    </submittedName>
</protein>
<dbReference type="RefSeq" id="XP_024509543.1">
    <property type="nucleotide sequence ID" value="XM_024643925.1"/>
</dbReference>
<keyword evidence="3 11" id="KW-0812">Transmembrane</keyword>
<dbReference type="GO" id="GO:0016020">
    <property type="term" value="C:membrane"/>
    <property type="evidence" value="ECO:0007669"/>
    <property type="project" value="UniProtKB-SubCell"/>
</dbReference>
<dbReference type="PROSITE" id="PS50089">
    <property type="entry name" value="ZF_RING_2"/>
    <property type="match status" value="1"/>
</dbReference>
<accession>A0A090LQ91</accession>
<evidence type="ECO:0000313" key="15">
    <source>
        <dbReference type="Proteomes" id="UP000035682"/>
    </source>
</evidence>
<organism evidence="14">
    <name type="scientific">Strongyloides ratti</name>
    <name type="common">Parasitic roundworm</name>
    <dbReference type="NCBI Taxonomy" id="34506"/>
    <lineage>
        <taxon>Eukaryota</taxon>
        <taxon>Metazoa</taxon>
        <taxon>Ecdysozoa</taxon>
        <taxon>Nematoda</taxon>
        <taxon>Chromadorea</taxon>
        <taxon>Rhabditida</taxon>
        <taxon>Tylenchina</taxon>
        <taxon>Panagrolaimomorpha</taxon>
        <taxon>Strongyloidoidea</taxon>
        <taxon>Strongyloididae</taxon>
        <taxon>Strongyloides</taxon>
    </lineage>
</organism>
<keyword evidence="5 10" id="KW-0863">Zinc-finger</keyword>
<evidence type="ECO:0000256" key="10">
    <source>
        <dbReference type="PROSITE-ProRule" id="PRU00175"/>
    </source>
</evidence>
<dbReference type="WormBase" id="SRAE_2000497700">
    <property type="protein sequence ID" value="SRP11625"/>
    <property type="gene ID" value="WBGene00265224"/>
</dbReference>
<dbReference type="GeneID" id="36382717"/>
<feature type="transmembrane region" description="Helical" evidence="11">
    <location>
        <begin position="171"/>
        <end position="189"/>
    </location>
</feature>
<reference evidence="14 15" key="1">
    <citation type="submission" date="2014-09" db="EMBL/GenBank/DDBJ databases">
        <authorList>
            <person name="Martin A.A."/>
        </authorList>
    </citation>
    <scope>NUCLEOTIDE SEQUENCE</scope>
    <source>
        <strain evidence="15">ED321</strain>
        <strain evidence="14">ED321 Heterogonic</strain>
    </source>
</reference>
<evidence type="ECO:0000313" key="16">
    <source>
        <dbReference type="WBParaSite" id="SRAE_2000497700.1"/>
    </source>
</evidence>
<evidence type="ECO:0000259" key="12">
    <source>
        <dbReference type="PROSITE" id="PS50089"/>
    </source>
</evidence>
<evidence type="ECO:0000256" key="2">
    <source>
        <dbReference type="ARBA" id="ARBA00022679"/>
    </source>
</evidence>
<dbReference type="AlphaFoldDB" id="A0A090LQ91"/>
<dbReference type="SMART" id="SM00744">
    <property type="entry name" value="RINGv"/>
    <property type="match status" value="1"/>
</dbReference>
<dbReference type="EMBL" id="LN609529">
    <property type="protein sequence ID" value="CEF70344.1"/>
    <property type="molecule type" value="Genomic_DNA"/>
</dbReference>
<dbReference type="Proteomes" id="UP000035682">
    <property type="component" value="Unplaced"/>
</dbReference>
<dbReference type="InterPro" id="IPR011016">
    <property type="entry name" value="Znf_RING-CH"/>
</dbReference>
<evidence type="ECO:0000256" key="1">
    <source>
        <dbReference type="ARBA" id="ARBA00004141"/>
    </source>
</evidence>
<dbReference type="InterPro" id="IPR013083">
    <property type="entry name" value="Znf_RING/FYVE/PHD"/>
</dbReference>
<dbReference type="GO" id="GO:0008270">
    <property type="term" value="F:zinc ion binding"/>
    <property type="evidence" value="ECO:0007669"/>
    <property type="project" value="UniProtKB-KW"/>
</dbReference>
<dbReference type="GO" id="GO:0016740">
    <property type="term" value="F:transferase activity"/>
    <property type="evidence" value="ECO:0007669"/>
    <property type="project" value="UniProtKB-KW"/>
</dbReference>
<evidence type="ECO:0000256" key="8">
    <source>
        <dbReference type="ARBA" id="ARBA00022989"/>
    </source>
</evidence>
<keyword evidence="7" id="KW-0862">Zinc</keyword>
<evidence type="ECO:0000256" key="3">
    <source>
        <dbReference type="ARBA" id="ARBA00022692"/>
    </source>
</evidence>
<evidence type="ECO:0000259" key="13">
    <source>
        <dbReference type="PROSITE" id="PS51292"/>
    </source>
</evidence>
<evidence type="ECO:0000313" key="17">
    <source>
        <dbReference type="WormBase" id="SRAE_2000497700"/>
    </source>
</evidence>
<dbReference type="PROSITE" id="PS51292">
    <property type="entry name" value="ZF_RING_CH"/>
    <property type="match status" value="1"/>
</dbReference>
<gene>
    <name evidence="14 16 17" type="ORF">SRAE_2000497700</name>
</gene>
<dbReference type="Pfam" id="PF12906">
    <property type="entry name" value="RINGv"/>
    <property type="match status" value="1"/>
</dbReference>
<dbReference type="OrthoDB" id="264354at2759"/>
<keyword evidence="2" id="KW-0808">Transferase</keyword>
<dbReference type="CTD" id="36382717"/>
<keyword evidence="15" id="KW-1185">Reference proteome</keyword>
<dbReference type="Gene3D" id="3.30.40.10">
    <property type="entry name" value="Zinc/RING finger domain, C3HC4 (zinc finger)"/>
    <property type="match status" value="1"/>
</dbReference>
<feature type="domain" description="RING-type" evidence="12">
    <location>
        <begin position="58"/>
        <end position="104"/>
    </location>
</feature>
<proteinExistence type="predicted"/>
<dbReference type="InterPro" id="IPR001841">
    <property type="entry name" value="Znf_RING"/>
</dbReference>
<dbReference type="STRING" id="34506.A0A090LQ91"/>
<comment type="subcellular location">
    <subcellularLocation>
        <location evidence="1">Membrane</location>
        <topology evidence="1">Multi-pass membrane protein</topology>
    </subcellularLocation>
</comment>
<dbReference type="OMA" id="FRCCIAW"/>